<dbReference type="Gene3D" id="1.10.150.340">
    <property type="entry name" value="Pyrimidine 5'-nucleotidase (UMPH-1), N-terminal domain"/>
    <property type="match status" value="1"/>
</dbReference>
<sequence length="323" mass="37222">MEAEFNTEEEIVFKHNQAELEEKIRNIIKDGIDTVQILADFDMTLTRDRVGGEKASSCFGALTHSGLLSDEYVEKNKKNYEKYRPIEKDPHLDLQEKEALMEEWWEKECDDIINEGPSHEDFMKMASSCKIYFRNGISELLEIRKDVPMLVVSAGIGEIIKASFEVLTNDIDTNLSSLKNFSIVSNLGVYEDSKIVAFNQPLVNVMNKSSHVKKFIDAQKELDEENHHHLRGNIIVMGDVIEDLRMIDEISYDNIIKVGFLNNLEVDSHLEEVYEKHFDIIIQHDGNLYPIISLLQLFAGEKMSHGDKLPDDFREFLESLYDD</sequence>
<dbReference type="EMBL" id="CAMPGE010013210">
    <property type="protein sequence ID" value="CAI2371953.1"/>
    <property type="molecule type" value="Genomic_DNA"/>
</dbReference>
<evidence type="ECO:0000256" key="2">
    <source>
        <dbReference type="ARBA" id="ARBA00008389"/>
    </source>
</evidence>
<comment type="catalytic activity">
    <reaction evidence="1">
        <text>a ribonucleoside 5'-phosphate + H2O = a ribonucleoside + phosphate</text>
        <dbReference type="Rhea" id="RHEA:12484"/>
        <dbReference type="ChEBI" id="CHEBI:15377"/>
        <dbReference type="ChEBI" id="CHEBI:18254"/>
        <dbReference type="ChEBI" id="CHEBI:43474"/>
        <dbReference type="ChEBI" id="CHEBI:58043"/>
        <dbReference type="EC" id="3.1.3.5"/>
    </reaction>
</comment>
<name>A0AAD1XGH8_EUPCR</name>
<dbReference type="SUPFAM" id="SSF56784">
    <property type="entry name" value="HAD-like"/>
    <property type="match status" value="1"/>
</dbReference>
<evidence type="ECO:0000256" key="5">
    <source>
        <dbReference type="ARBA" id="ARBA00022741"/>
    </source>
</evidence>
<accession>A0AAD1XGH8</accession>
<evidence type="ECO:0000256" key="3">
    <source>
        <dbReference type="ARBA" id="ARBA00012643"/>
    </source>
</evidence>
<evidence type="ECO:0000256" key="7">
    <source>
        <dbReference type="ARBA" id="ARBA00022842"/>
    </source>
</evidence>
<evidence type="ECO:0000256" key="4">
    <source>
        <dbReference type="ARBA" id="ARBA00022723"/>
    </source>
</evidence>
<protein>
    <recommendedName>
        <fullName evidence="3">5'-nucleotidase</fullName>
        <ecNumber evidence="3">3.1.3.5</ecNumber>
    </recommendedName>
</protein>
<keyword evidence="10" id="KW-1185">Reference proteome</keyword>
<evidence type="ECO:0000313" key="9">
    <source>
        <dbReference type="EMBL" id="CAI2371953.1"/>
    </source>
</evidence>
<dbReference type="Pfam" id="PF05822">
    <property type="entry name" value="UMPH-1"/>
    <property type="match status" value="1"/>
</dbReference>
<keyword evidence="5" id="KW-0547">Nucleotide-binding</keyword>
<evidence type="ECO:0000313" key="10">
    <source>
        <dbReference type="Proteomes" id="UP001295684"/>
    </source>
</evidence>
<dbReference type="GO" id="GO:0009117">
    <property type="term" value="P:nucleotide metabolic process"/>
    <property type="evidence" value="ECO:0007669"/>
    <property type="project" value="UniProtKB-KW"/>
</dbReference>
<dbReference type="InterPro" id="IPR023214">
    <property type="entry name" value="HAD_sf"/>
</dbReference>
<dbReference type="GO" id="GO:0005737">
    <property type="term" value="C:cytoplasm"/>
    <property type="evidence" value="ECO:0007669"/>
    <property type="project" value="InterPro"/>
</dbReference>
<evidence type="ECO:0000256" key="6">
    <source>
        <dbReference type="ARBA" id="ARBA00022801"/>
    </source>
</evidence>
<dbReference type="GO" id="GO:0000166">
    <property type="term" value="F:nucleotide binding"/>
    <property type="evidence" value="ECO:0007669"/>
    <property type="project" value="UniProtKB-KW"/>
</dbReference>
<organism evidence="9 10">
    <name type="scientific">Euplotes crassus</name>
    <dbReference type="NCBI Taxonomy" id="5936"/>
    <lineage>
        <taxon>Eukaryota</taxon>
        <taxon>Sar</taxon>
        <taxon>Alveolata</taxon>
        <taxon>Ciliophora</taxon>
        <taxon>Intramacronucleata</taxon>
        <taxon>Spirotrichea</taxon>
        <taxon>Hypotrichia</taxon>
        <taxon>Euplotida</taxon>
        <taxon>Euplotidae</taxon>
        <taxon>Moneuplotes</taxon>
    </lineage>
</organism>
<dbReference type="GO" id="GO:0008253">
    <property type="term" value="F:5'-nucleotidase activity"/>
    <property type="evidence" value="ECO:0007669"/>
    <property type="project" value="UniProtKB-EC"/>
</dbReference>
<keyword evidence="7" id="KW-0460">Magnesium</keyword>
<dbReference type="AlphaFoldDB" id="A0AAD1XGH8"/>
<evidence type="ECO:0000256" key="1">
    <source>
        <dbReference type="ARBA" id="ARBA00000815"/>
    </source>
</evidence>
<gene>
    <name evidence="9" type="ORF">ECRASSUSDP1_LOCUS13280</name>
</gene>
<reference evidence="9" key="1">
    <citation type="submission" date="2023-07" db="EMBL/GenBank/DDBJ databases">
        <authorList>
            <consortium name="AG Swart"/>
            <person name="Singh M."/>
            <person name="Singh A."/>
            <person name="Seah K."/>
            <person name="Emmerich C."/>
        </authorList>
    </citation>
    <scope>NUCLEOTIDE SEQUENCE</scope>
    <source>
        <strain evidence="9">DP1</strain>
    </source>
</reference>
<keyword evidence="4" id="KW-0479">Metal-binding</keyword>
<keyword evidence="6" id="KW-0378">Hydrolase</keyword>
<dbReference type="PANTHER" id="PTHR13045">
    <property type="entry name" value="5'-NUCLEOTIDASE"/>
    <property type="match status" value="1"/>
</dbReference>
<dbReference type="Proteomes" id="UP001295684">
    <property type="component" value="Unassembled WGS sequence"/>
</dbReference>
<dbReference type="InterPro" id="IPR036412">
    <property type="entry name" value="HAD-like_sf"/>
</dbReference>
<comment type="caution">
    <text evidence="9">The sequence shown here is derived from an EMBL/GenBank/DDBJ whole genome shotgun (WGS) entry which is preliminary data.</text>
</comment>
<dbReference type="InterPro" id="IPR006434">
    <property type="entry name" value="Pyrimidine_nucleotidase_eu"/>
</dbReference>
<proteinExistence type="inferred from homology"/>
<evidence type="ECO:0000256" key="8">
    <source>
        <dbReference type="ARBA" id="ARBA00023080"/>
    </source>
</evidence>
<dbReference type="Gene3D" id="3.40.50.1000">
    <property type="entry name" value="HAD superfamily/HAD-like"/>
    <property type="match status" value="1"/>
</dbReference>
<dbReference type="GO" id="GO:0000287">
    <property type="term" value="F:magnesium ion binding"/>
    <property type="evidence" value="ECO:0007669"/>
    <property type="project" value="InterPro"/>
</dbReference>
<comment type="similarity">
    <text evidence="2">Belongs to the pyrimidine 5'-nucleotidase family.</text>
</comment>
<dbReference type="PANTHER" id="PTHR13045:SF0">
    <property type="entry name" value="7-METHYLGUANOSINE PHOSPHATE-SPECIFIC 5'-NUCLEOTIDASE"/>
    <property type="match status" value="1"/>
</dbReference>
<keyword evidence="8" id="KW-0546">Nucleotide metabolism</keyword>
<dbReference type="EC" id="3.1.3.5" evidence="3"/>